<evidence type="ECO:0000313" key="1">
    <source>
        <dbReference type="EMBL" id="OYD07970.1"/>
    </source>
</evidence>
<protein>
    <submittedName>
        <fullName evidence="1">Uncharacterized protein</fullName>
    </submittedName>
</protein>
<dbReference type="EMBL" id="NOWF01000004">
    <property type="protein sequence ID" value="OYD07970.1"/>
    <property type="molecule type" value="Genomic_DNA"/>
</dbReference>
<dbReference type="RefSeq" id="WP_094264007.1">
    <property type="nucleotide sequence ID" value="NZ_NOWF01000004.1"/>
</dbReference>
<name>A0A235B6P3_9BACL</name>
<keyword evidence="2" id="KW-1185">Reference proteome</keyword>
<dbReference type="AlphaFoldDB" id="A0A235B6P3"/>
<sequence length="182" mass="20405">MDSIKGKMYPLAVFFLGALLIGGVYFSFFAPKEVDMGVSIPHTYSDVDELKKEADLIIEGKTLNKRTWNHQGVPFTLSRVKVGSILAGKPKSKVIRVLETGGMREGKHWTVEHNRVMEKEQDYVLFLRTYEGPVTNEESYVIVGAYQGKFQVEGQRVTPPAEVEKGLAGLQSKNQLITDIKK</sequence>
<evidence type="ECO:0000313" key="2">
    <source>
        <dbReference type="Proteomes" id="UP000215459"/>
    </source>
</evidence>
<accession>A0A235B6P3</accession>
<organism evidence="1 2">
    <name type="scientific">Paludifilum halophilum</name>
    <dbReference type="NCBI Taxonomy" id="1642702"/>
    <lineage>
        <taxon>Bacteria</taxon>
        <taxon>Bacillati</taxon>
        <taxon>Bacillota</taxon>
        <taxon>Bacilli</taxon>
        <taxon>Bacillales</taxon>
        <taxon>Thermoactinomycetaceae</taxon>
        <taxon>Paludifilum</taxon>
    </lineage>
</organism>
<proteinExistence type="predicted"/>
<dbReference type="Proteomes" id="UP000215459">
    <property type="component" value="Unassembled WGS sequence"/>
</dbReference>
<reference evidence="1 2" key="1">
    <citation type="submission" date="2017-07" db="EMBL/GenBank/DDBJ databases">
        <title>The genome sequence of Paludifilum halophilum highlights mechanisms for microbial adaptation to high salt environemnts.</title>
        <authorList>
            <person name="Belbahri L."/>
        </authorList>
    </citation>
    <scope>NUCLEOTIDE SEQUENCE [LARGE SCALE GENOMIC DNA]</scope>
    <source>
        <strain evidence="1 2">DSM 102817</strain>
    </source>
</reference>
<comment type="caution">
    <text evidence="1">The sequence shown here is derived from an EMBL/GenBank/DDBJ whole genome shotgun (WGS) entry which is preliminary data.</text>
</comment>
<dbReference type="OrthoDB" id="2989577at2"/>
<gene>
    <name evidence="1" type="ORF">CHM34_07570</name>
</gene>